<feature type="compositionally biased region" description="Polar residues" evidence="1">
    <location>
        <begin position="102"/>
        <end position="130"/>
    </location>
</feature>
<dbReference type="GO" id="GO:0009451">
    <property type="term" value="P:RNA modification"/>
    <property type="evidence" value="ECO:0007669"/>
    <property type="project" value="InterPro"/>
</dbReference>
<feature type="compositionally biased region" description="Basic and acidic residues" evidence="1">
    <location>
        <begin position="137"/>
        <end position="151"/>
    </location>
</feature>
<proteinExistence type="predicted"/>
<feature type="region of interest" description="Disordered" evidence="1">
    <location>
        <begin position="431"/>
        <end position="450"/>
    </location>
</feature>
<sequence>MDGHSKRSRHNKPSKQSRKTRPNPLRPIISGELSAQFPHQSDTLTIRSSGSGDLDRLNDIIDDITSEGDDVRVAPSSSSSKYSQKIPSNLVEPNSPPRNDNHSSLYTLPPSSGFNRDRLPSTTTATLNRSGRTKKSSIRDRKISQFGDKKTFSPSRTNSFDDRIDTTSRRKSIGDVRRQQLTEVMEYYRDCLESAQNSNAVGMNDDPTNNEKRKQYTTTLWYELKRYFNGINPSDENGIELEQRSIEHQRKQYLDEFYYQFSQCNFEQSHCHCDDTPIQRRHLSDIHLNYCYETDKTIENLFIKWDQILSLFPSYAALEQYDKRFDSRTKEGRMFYERLSVFQAWFNLNSEINRLISVLGRIMGCTQSHSWPHVSCSSIPKLNDNATINASRPPTPSSTSSNEQKDTLVGSPSSSFSYLLTQTPLKQQFSSISNSSRMSTSSSFSTTPDITTKRQHTMTSMPSMDNIHQLLTSTSPLTEYYYRYIDDQLTHARLELIASIFRSKHGPLLQRLRYIFRKEQATACIKLKAFEQGKKLHDELKQKTANTMKNKELSNQIVAMYIAAGDYNIAEEYFKEIKEPNVQNYLGLMNYYNHSKNWKRTLELYDQMKMQRKIQPDVPTYLAVLLATKEINNIDKAKQIQDDIIKQNLWQNHSEIQKLLKEILKT</sequence>
<name>A0A813PV08_9BILA</name>
<evidence type="ECO:0000313" key="3">
    <source>
        <dbReference type="Proteomes" id="UP000663845"/>
    </source>
</evidence>
<organism evidence="2 3">
    <name type="scientific">Adineta steineri</name>
    <dbReference type="NCBI Taxonomy" id="433720"/>
    <lineage>
        <taxon>Eukaryota</taxon>
        <taxon>Metazoa</taxon>
        <taxon>Spiralia</taxon>
        <taxon>Gnathifera</taxon>
        <taxon>Rotifera</taxon>
        <taxon>Eurotatoria</taxon>
        <taxon>Bdelloidea</taxon>
        <taxon>Adinetida</taxon>
        <taxon>Adinetidae</taxon>
        <taxon>Adineta</taxon>
    </lineage>
</organism>
<evidence type="ECO:0000313" key="2">
    <source>
        <dbReference type="EMBL" id="CAF0756456.1"/>
    </source>
</evidence>
<dbReference type="GO" id="GO:0003723">
    <property type="term" value="F:RNA binding"/>
    <property type="evidence" value="ECO:0007669"/>
    <property type="project" value="InterPro"/>
</dbReference>
<feature type="compositionally biased region" description="Low complexity" evidence="1">
    <location>
        <begin position="75"/>
        <end position="88"/>
    </location>
</feature>
<protein>
    <submittedName>
        <fullName evidence="2">Uncharacterized protein</fullName>
    </submittedName>
</protein>
<dbReference type="AlphaFoldDB" id="A0A813PV08"/>
<dbReference type="InterPro" id="IPR046960">
    <property type="entry name" value="PPR_At4g14850-like_plant"/>
</dbReference>
<reference evidence="2" key="1">
    <citation type="submission" date="2021-02" db="EMBL/GenBank/DDBJ databases">
        <authorList>
            <person name="Nowell W R."/>
        </authorList>
    </citation>
    <scope>NUCLEOTIDE SEQUENCE</scope>
</reference>
<comment type="caution">
    <text evidence="2">The sequence shown here is derived from an EMBL/GenBank/DDBJ whole genome shotgun (WGS) entry which is preliminary data.</text>
</comment>
<dbReference type="Gene3D" id="1.25.40.10">
    <property type="entry name" value="Tetratricopeptide repeat domain"/>
    <property type="match status" value="1"/>
</dbReference>
<dbReference type="PANTHER" id="PTHR47926">
    <property type="entry name" value="PENTATRICOPEPTIDE REPEAT-CONTAINING PROTEIN"/>
    <property type="match status" value="1"/>
</dbReference>
<accession>A0A813PV08</accession>
<evidence type="ECO:0000256" key="1">
    <source>
        <dbReference type="SAM" id="MobiDB-lite"/>
    </source>
</evidence>
<dbReference type="Proteomes" id="UP000663845">
    <property type="component" value="Unassembled WGS sequence"/>
</dbReference>
<dbReference type="EMBL" id="CAJNOG010000014">
    <property type="protein sequence ID" value="CAF0756456.1"/>
    <property type="molecule type" value="Genomic_DNA"/>
</dbReference>
<feature type="region of interest" description="Disordered" evidence="1">
    <location>
        <begin position="1"/>
        <end position="164"/>
    </location>
</feature>
<gene>
    <name evidence="2" type="ORF">JYZ213_LOCUS2803</name>
</gene>
<feature type="compositionally biased region" description="Basic residues" evidence="1">
    <location>
        <begin position="1"/>
        <end position="21"/>
    </location>
</feature>
<feature type="compositionally biased region" description="Polar residues" evidence="1">
    <location>
        <begin position="37"/>
        <end position="51"/>
    </location>
</feature>
<feature type="region of interest" description="Disordered" evidence="1">
    <location>
        <begin position="385"/>
        <end position="410"/>
    </location>
</feature>
<dbReference type="InterPro" id="IPR011990">
    <property type="entry name" value="TPR-like_helical_dom_sf"/>
</dbReference>